<dbReference type="PANTHER" id="PTHR12311:SF7">
    <property type="entry name" value="ACTIVATOR OF BASAL TRANSCRIPTION 1"/>
    <property type="match status" value="1"/>
</dbReference>
<dbReference type="GO" id="GO:0000472">
    <property type="term" value="P:endonucleolytic cleavage to generate mature 5'-end of SSU-rRNA from (SSU-rRNA, 5.8S rRNA, LSU-rRNA)"/>
    <property type="evidence" value="ECO:0007669"/>
    <property type="project" value="TreeGrafter"/>
</dbReference>
<dbReference type="GO" id="GO:0003723">
    <property type="term" value="F:RNA binding"/>
    <property type="evidence" value="ECO:0007669"/>
    <property type="project" value="TreeGrafter"/>
</dbReference>
<evidence type="ECO:0000313" key="2">
    <source>
        <dbReference type="Proteomes" id="UP001153076"/>
    </source>
</evidence>
<dbReference type="GO" id="GO:0000480">
    <property type="term" value="P:endonucleolytic cleavage in 5'-ETS of tricistronic rRNA transcript (SSU-rRNA, 5.8S rRNA, LSU-rRNA)"/>
    <property type="evidence" value="ECO:0007669"/>
    <property type="project" value="TreeGrafter"/>
</dbReference>
<reference evidence="1" key="1">
    <citation type="submission" date="2022-04" db="EMBL/GenBank/DDBJ databases">
        <title>Carnegiea gigantea Genome sequencing and assembly v2.</title>
        <authorList>
            <person name="Copetti D."/>
            <person name="Sanderson M.J."/>
            <person name="Burquez A."/>
            <person name="Wojciechowski M.F."/>
        </authorList>
    </citation>
    <scope>NUCLEOTIDE SEQUENCE</scope>
    <source>
        <strain evidence="1">SGP5-SGP5p</strain>
        <tissue evidence="1">Aerial part</tissue>
    </source>
</reference>
<dbReference type="GO" id="GO:0000447">
    <property type="term" value="P:endonucleolytic cleavage in ITS1 to separate SSU-rRNA from 5.8S rRNA and LSU-rRNA from tricistronic rRNA transcript (SSU-rRNA, 5.8S rRNA, LSU-rRNA)"/>
    <property type="evidence" value="ECO:0007669"/>
    <property type="project" value="TreeGrafter"/>
</dbReference>
<dbReference type="PANTHER" id="PTHR12311">
    <property type="entry name" value="ACTIVATOR OF BASAL TRANSCRIPTION 1"/>
    <property type="match status" value="1"/>
</dbReference>
<comment type="caution">
    <text evidence="1">The sequence shown here is derived from an EMBL/GenBank/DDBJ whole genome shotgun (WGS) entry which is preliminary data.</text>
</comment>
<accession>A0A9Q1JMG9</accession>
<name>A0A9Q1JMG9_9CARY</name>
<organism evidence="1 2">
    <name type="scientific">Carnegiea gigantea</name>
    <dbReference type="NCBI Taxonomy" id="171969"/>
    <lineage>
        <taxon>Eukaryota</taxon>
        <taxon>Viridiplantae</taxon>
        <taxon>Streptophyta</taxon>
        <taxon>Embryophyta</taxon>
        <taxon>Tracheophyta</taxon>
        <taxon>Spermatophyta</taxon>
        <taxon>Magnoliopsida</taxon>
        <taxon>eudicotyledons</taxon>
        <taxon>Gunneridae</taxon>
        <taxon>Pentapetalae</taxon>
        <taxon>Caryophyllales</taxon>
        <taxon>Cactineae</taxon>
        <taxon>Cactaceae</taxon>
        <taxon>Cactoideae</taxon>
        <taxon>Echinocereeae</taxon>
        <taxon>Carnegiea</taxon>
    </lineage>
</organism>
<dbReference type="GO" id="GO:0005730">
    <property type="term" value="C:nucleolus"/>
    <property type="evidence" value="ECO:0007669"/>
    <property type="project" value="TreeGrafter"/>
</dbReference>
<dbReference type="OrthoDB" id="287393at2759"/>
<dbReference type="Proteomes" id="UP001153076">
    <property type="component" value="Unassembled WGS sequence"/>
</dbReference>
<dbReference type="AlphaFoldDB" id="A0A9Q1JMG9"/>
<protein>
    <submittedName>
        <fullName evidence="1">Uncharacterized protein</fullName>
    </submittedName>
</protein>
<gene>
    <name evidence="1" type="ORF">Cgig2_023883</name>
</gene>
<keyword evidence="2" id="KW-1185">Reference proteome</keyword>
<evidence type="ECO:0000313" key="1">
    <source>
        <dbReference type="EMBL" id="KAJ8426351.1"/>
    </source>
</evidence>
<dbReference type="GO" id="GO:0034462">
    <property type="term" value="P:small-subunit processome assembly"/>
    <property type="evidence" value="ECO:0007669"/>
    <property type="project" value="TreeGrafter"/>
</dbReference>
<dbReference type="InterPro" id="IPR039119">
    <property type="entry name" value="ABT1/Esf2"/>
</dbReference>
<sequence length="219" mass="24888">MTLTDTSNLWGDWANGLLRKDSAVNCKRGRERLENNLSKLQSIHACYLSYRPARKNAVREQKLQMELSAAKKERDFYLSKVEQSRALKEIQERMKKKRKVQDGAETDCDHPVELRKPKMTRQFPQKQPLTMTAEKPKLSKDAQIEDSDSVMKIHDRVAIMPEGTLPRSNGLNALGGDETVAERGLSGPEDWATTLVQDHAKILCYCWAQFSSLAAQQSL</sequence>
<proteinExistence type="predicted"/>
<dbReference type="EMBL" id="JAKOGI010001306">
    <property type="protein sequence ID" value="KAJ8426351.1"/>
    <property type="molecule type" value="Genomic_DNA"/>
</dbReference>